<feature type="domain" description="O-acyltransferase WSD1-like N-terminal" evidence="11">
    <location>
        <begin position="4"/>
        <end position="287"/>
    </location>
</feature>
<gene>
    <name evidence="13" type="ORF">PFX98_07155</name>
</gene>
<keyword evidence="7" id="KW-0319">Glycerol metabolism</keyword>
<comment type="pathway">
    <text evidence="1">Glycerolipid metabolism; triacylglycerol biosynthesis.</text>
</comment>
<evidence type="ECO:0000256" key="6">
    <source>
        <dbReference type="ARBA" id="ARBA00022679"/>
    </source>
</evidence>
<keyword evidence="9" id="KW-0012">Acyltransferase</keyword>
<dbReference type="InterPro" id="IPR014292">
    <property type="entry name" value="Acyl_transf_WS/DGAT"/>
</dbReference>
<dbReference type="GO" id="GO:0071731">
    <property type="term" value="P:response to nitric oxide"/>
    <property type="evidence" value="ECO:0007669"/>
    <property type="project" value="TreeGrafter"/>
</dbReference>
<dbReference type="NCBIfam" id="TIGR02946">
    <property type="entry name" value="acyl_WS_DGAT"/>
    <property type="match status" value="1"/>
</dbReference>
<dbReference type="GO" id="GO:0006071">
    <property type="term" value="P:glycerol metabolic process"/>
    <property type="evidence" value="ECO:0007669"/>
    <property type="project" value="UniProtKB-KW"/>
</dbReference>
<evidence type="ECO:0000256" key="7">
    <source>
        <dbReference type="ARBA" id="ARBA00022798"/>
    </source>
</evidence>
<dbReference type="GO" id="GO:0019432">
    <property type="term" value="P:triglyceride biosynthetic process"/>
    <property type="evidence" value="ECO:0007669"/>
    <property type="project" value="TreeGrafter"/>
</dbReference>
<dbReference type="Pfam" id="PF03007">
    <property type="entry name" value="WS_DGAT_cat"/>
    <property type="match status" value="1"/>
</dbReference>
<dbReference type="GO" id="GO:0001666">
    <property type="term" value="P:response to hypoxia"/>
    <property type="evidence" value="ECO:0007669"/>
    <property type="project" value="TreeGrafter"/>
</dbReference>
<evidence type="ECO:0000313" key="14">
    <source>
        <dbReference type="Proteomes" id="UP001177769"/>
    </source>
</evidence>
<evidence type="ECO:0000256" key="2">
    <source>
        <dbReference type="ARBA" id="ARBA00005189"/>
    </source>
</evidence>
<evidence type="ECO:0000256" key="8">
    <source>
        <dbReference type="ARBA" id="ARBA00023098"/>
    </source>
</evidence>
<name>A0AA95NHT6_9BURK</name>
<evidence type="ECO:0000256" key="9">
    <source>
        <dbReference type="ARBA" id="ARBA00023315"/>
    </source>
</evidence>
<organism evidence="13 14">
    <name type="scientific">Paucibacter sediminis</name>
    <dbReference type="NCBI Taxonomy" id="3019553"/>
    <lineage>
        <taxon>Bacteria</taxon>
        <taxon>Pseudomonadati</taxon>
        <taxon>Pseudomonadota</taxon>
        <taxon>Betaproteobacteria</taxon>
        <taxon>Burkholderiales</taxon>
        <taxon>Sphaerotilaceae</taxon>
        <taxon>Roseateles</taxon>
    </lineage>
</organism>
<evidence type="ECO:0000256" key="4">
    <source>
        <dbReference type="ARBA" id="ARBA00013244"/>
    </source>
</evidence>
<comment type="similarity">
    <text evidence="3">Belongs to the long-chain O-acyltransferase family.</text>
</comment>
<evidence type="ECO:0000256" key="3">
    <source>
        <dbReference type="ARBA" id="ARBA00009587"/>
    </source>
</evidence>
<dbReference type="PANTHER" id="PTHR31650">
    <property type="entry name" value="O-ACYLTRANSFERASE (WSD1-LIKE) FAMILY PROTEIN"/>
    <property type="match status" value="1"/>
</dbReference>
<dbReference type="InterPro" id="IPR004255">
    <property type="entry name" value="O-acyltransferase_WSD1_N"/>
</dbReference>
<dbReference type="Pfam" id="PF06974">
    <property type="entry name" value="WS_DGAT_C"/>
    <property type="match status" value="1"/>
</dbReference>
<dbReference type="GO" id="GO:0051701">
    <property type="term" value="P:biological process involved in interaction with host"/>
    <property type="evidence" value="ECO:0007669"/>
    <property type="project" value="TreeGrafter"/>
</dbReference>
<dbReference type="Proteomes" id="UP001177769">
    <property type="component" value="Chromosome"/>
</dbReference>
<keyword evidence="5" id="KW-0444">Lipid biosynthesis</keyword>
<dbReference type="GO" id="GO:0004144">
    <property type="term" value="F:diacylglycerol O-acyltransferase activity"/>
    <property type="evidence" value="ECO:0007669"/>
    <property type="project" value="UniProtKB-EC"/>
</dbReference>
<dbReference type="PANTHER" id="PTHR31650:SF1">
    <property type="entry name" value="WAX ESTER SYNTHASE_DIACYLGLYCEROL ACYLTRANSFERASE 4-RELATED"/>
    <property type="match status" value="1"/>
</dbReference>
<dbReference type="AlphaFoldDB" id="A0AA95NHT6"/>
<dbReference type="InterPro" id="IPR045034">
    <property type="entry name" value="O-acyltransferase_WSD1-like"/>
</dbReference>
<dbReference type="RefSeq" id="WP_285234494.1">
    <property type="nucleotide sequence ID" value="NZ_CP116346.1"/>
</dbReference>
<reference evidence="13" key="1">
    <citation type="submission" date="2023-01" db="EMBL/GenBank/DDBJ databases">
        <title>Whole genome sequence of Paucibacter sp. S2-9 isolated from pond sediment.</title>
        <authorList>
            <person name="Jung J.Y."/>
        </authorList>
    </citation>
    <scope>NUCLEOTIDE SEQUENCE</scope>
    <source>
        <strain evidence="13">S2-9</strain>
    </source>
</reference>
<protein>
    <recommendedName>
        <fullName evidence="4">diacylglycerol O-acyltransferase</fullName>
        <ecNumber evidence="4">2.3.1.20</ecNumber>
    </recommendedName>
</protein>
<comment type="pathway">
    <text evidence="2">Lipid metabolism.</text>
</comment>
<dbReference type="EMBL" id="CP116346">
    <property type="protein sequence ID" value="WIT13382.1"/>
    <property type="molecule type" value="Genomic_DNA"/>
</dbReference>
<keyword evidence="8" id="KW-0443">Lipid metabolism</keyword>
<evidence type="ECO:0000313" key="13">
    <source>
        <dbReference type="EMBL" id="WIT13382.1"/>
    </source>
</evidence>
<feature type="domain" description="O-acyltransferase WSD1 C-terminal" evidence="12">
    <location>
        <begin position="328"/>
        <end position="476"/>
    </location>
</feature>
<evidence type="ECO:0000256" key="5">
    <source>
        <dbReference type="ARBA" id="ARBA00022516"/>
    </source>
</evidence>
<proteinExistence type="inferred from homology"/>
<evidence type="ECO:0000259" key="11">
    <source>
        <dbReference type="Pfam" id="PF03007"/>
    </source>
</evidence>
<dbReference type="GO" id="GO:0005886">
    <property type="term" value="C:plasma membrane"/>
    <property type="evidence" value="ECO:0007669"/>
    <property type="project" value="TreeGrafter"/>
</dbReference>
<evidence type="ECO:0000259" key="12">
    <source>
        <dbReference type="Pfam" id="PF06974"/>
    </source>
</evidence>
<keyword evidence="14" id="KW-1185">Reference proteome</keyword>
<comment type="catalytic activity">
    <reaction evidence="10">
        <text>an acyl-CoA + a 1,2-diacyl-sn-glycerol = a triacyl-sn-glycerol + CoA</text>
        <dbReference type="Rhea" id="RHEA:10868"/>
        <dbReference type="ChEBI" id="CHEBI:17815"/>
        <dbReference type="ChEBI" id="CHEBI:57287"/>
        <dbReference type="ChEBI" id="CHEBI:58342"/>
        <dbReference type="ChEBI" id="CHEBI:64615"/>
        <dbReference type="EC" id="2.3.1.20"/>
    </reaction>
</comment>
<sequence>MKQLAGLDASFLFLETPEMPMHVGALHVLELPPGFQGSYLDALRAHIAKRLPYLAPLRRRLASVGLNVVTPAWVDAEPDLTQHIVPVSLPPGSGIAALEEAVGRLHPVLLDRSRPLWKFHVFEQLSPAPDGSTRVALYTQVHHAAVDGQAAVALAAVMLDLGPVPRELPEKPKRQRHEPGTLALMRGALAHQWQQYVKLAKALPAAIGTLASLAGETLGQAVADRAGGLSQRLRGHTPEGVSQLRLAPRTRLNRSIGSSRAFASVSLPLADIHAARQRHGASLNDAVLMMCGSALRRSFLDWGELPKKPLIAAVPVSLRAEGDASSNNQATMTTVSLGTHIADPKKRWAHVLAASRNMKSSLGHLKDLMPLDFPSLGLPWLMAGAARLYGKAHVAEKIPVLANLVISNVPGPRQALYLAGARMLSNAPTSIVVHGLALNITVQSYGDSLEFGLIACGEAMPDVAALARHLRAAFKEFQALPPVASATGD</sequence>
<dbReference type="KEGG" id="pais:PFX98_07155"/>
<dbReference type="EC" id="2.3.1.20" evidence="4"/>
<evidence type="ECO:0000256" key="10">
    <source>
        <dbReference type="ARBA" id="ARBA00048109"/>
    </source>
</evidence>
<dbReference type="InterPro" id="IPR009721">
    <property type="entry name" value="O-acyltransferase_WSD1_C"/>
</dbReference>
<accession>A0AA95NHT6</accession>
<keyword evidence="6" id="KW-0808">Transferase</keyword>
<evidence type="ECO:0000256" key="1">
    <source>
        <dbReference type="ARBA" id="ARBA00004771"/>
    </source>
</evidence>